<reference evidence="2" key="1">
    <citation type="journal article" date="2013" name="Genome Biol. Evol.">
        <title>The genome sequence of Streptomyces lividans 66 reveals a novel tRNA-dependent peptide biosynthetic system within a metal-related genomic island.</title>
        <authorList>
            <person name="Cruz-Morales P."/>
            <person name="Vijgenboom E."/>
            <person name="Iruegas-Bocardo F."/>
            <person name="Girard G."/>
            <person name="Yanez-Guerra L.A."/>
            <person name="Ramos-Aboites H.E."/>
            <person name="Pernodet J.L."/>
            <person name="Anne J."/>
            <person name="van Wezel G.P."/>
            <person name="Barona-Gomez F."/>
        </authorList>
    </citation>
    <scope>NUCLEOTIDE SEQUENCE [LARGE SCALE GENOMIC DNA]</scope>
    <source>
        <strain evidence="2">1326</strain>
    </source>
</reference>
<dbReference type="Proteomes" id="UP000014062">
    <property type="component" value="Chromosome"/>
</dbReference>
<name>A0A7U9DYZ0_STRLI</name>
<dbReference type="EMBL" id="CM001889">
    <property type="protein sequence ID" value="EOY50990.1"/>
    <property type="molecule type" value="Genomic_DNA"/>
</dbReference>
<gene>
    <name evidence="1" type="ORF">SLI_6283</name>
</gene>
<evidence type="ECO:0000313" key="1">
    <source>
        <dbReference type="EMBL" id="EOY50990.1"/>
    </source>
</evidence>
<proteinExistence type="predicted"/>
<accession>A0A7U9DYZ0</accession>
<protein>
    <submittedName>
        <fullName evidence="1">Uncharacterized protein</fullName>
    </submittedName>
</protein>
<dbReference type="AlphaFoldDB" id="A0A7U9DYZ0"/>
<organism evidence="1 2">
    <name type="scientific">Streptomyces lividans 1326</name>
    <dbReference type="NCBI Taxonomy" id="1200984"/>
    <lineage>
        <taxon>Bacteria</taxon>
        <taxon>Bacillati</taxon>
        <taxon>Actinomycetota</taxon>
        <taxon>Actinomycetes</taxon>
        <taxon>Kitasatosporales</taxon>
        <taxon>Streptomycetaceae</taxon>
        <taxon>Streptomyces</taxon>
    </lineage>
</organism>
<sequence length="38" mass="4107">MQSGGEDLTQRILAHMSTRIRRALAEDSLVSSESSGES</sequence>
<evidence type="ECO:0000313" key="2">
    <source>
        <dbReference type="Proteomes" id="UP000014062"/>
    </source>
</evidence>